<evidence type="ECO:0000313" key="7">
    <source>
        <dbReference type="Proteomes" id="UP001259803"/>
    </source>
</evidence>
<dbReference type="Pfam" id="PF13545">
    <property type="entry name" value="HTH_Crp_2"/>
    <property type="match status" value="1"/>
</dbReference>
<dbReference type="SMART" id="SM00419">
    <property type="entry name" value="HTH_CRP"/>
    <property type="match status" value="1"/>
</dbReference>
<organism evidence="6 7">
    <name type="scientific">Croceicoccus esteveae</name>
    <dbReference type="NCBI Taxonomy" id="3075597"/>
    <lineage>
        <taxon>Bacteria</taxon>
        <taxon>Pseudomonadati</taxon>
        <taxon>Pseudomonadota</taxon>
        <taxon>Alphaproteobacteria</taxon>
        <taxon>Sphingomonadales</taxon>
        <taxon>Erythrobacteraceae</taxon>
        <taxon>Croceicoccus</taxon>
    </lineage>
</organism>
<feature type="domain" description="HTH crp-type" evidence="5">
    <location>
        <begin position="178"/>
        <end position="247"/>
    </location>
</feature>
<dbReference type="EMBL" id="JAVRHS010000004">
    <property type="protein sequence ID" value="MDT0575943.1"/>
    <property type="molecule type" value="Genomic_DNA"/>
</dbReference>
<sequence>MMDPLLVFRTMTETLVKNCYHSYTWLMEGDERSLALEVLLNASWLQGYPAAMSQVLVAQGRLIALKSGEWAQAEGDSQNGLVIVVKGLLQSYCAANSDRVVLVGFAGSGSVLGHATRYSGGPRLVTAVCAQDSTLLRISEGALDRVAALHPELWRAIADFTYSHMRSALRMAAEAISLRPPARIAGRLLANAQQDRHRDTAIIRISQELLGEMTGLTRKTINLHLCAFERDGLVRLGYGWIELRDMERLRMVTNAG</sequence>
<evidence type="ECO:0000256" key="1">
    <source>
        <dbReference type="ARBA" id="ARBA00023015"/>
    </source>
</evidence>
<dbReference type="CDD" id="cd00038">
    <property type="entry name" value="CAP_ED"/>
    <property type="match status" value="1"/>
</dbReference>
<dbReference type="PROSITE" id="PS50042">
    <property type="entry name" value="CNMP_BINDING_3"/>
    <property type="match status" value="1"/>
</dbReference>
<evidence type="ECO:0000259" key="5">
    <source>
        <dbReference type="PROSITE" id="PS51063"/>
    </source>
</evidence>
<proteinExistence type="predicted"/>
<keyword evidence="1" id="KW-0805">Transcription regulation</keyword>
<dbReference type="InterPro" id="IPR014710">
    <property type="entry name" value="RmlC-like_jellyroll"/>
</dbReference>
<dbReference type="InterPro" id="IPR050397">
    <property type="entry name" value="Env_Response_Regulators"/>
</dbReference>
<keyword evidence="3" id="KW-0804">Transcription</keyword>
<dbReference type="InterPro" id="IPR036388">
    <property type="entry name" value="WH-like_DNA-bd_sf"/>
</dbReference>
<reference evidence="6 7" key="1">
    <citation type="submission" date="2023-09" db="EMBL/GenBank/DDBJ databases">
        <authorList>
            <person name="Rey-Velasco X."/>
        </authorList>
    </citation>
    <scope>NUCLEOTIDE SEQUENCE [LARGE SCALE GENOMIC DNA]</scope>
    <source>
        <strain evidence="6 7">F390</strain>
    </source>
</reference>
<dbReference type="PROSITE" id="PS51063">
    <property type="entry name" value="HTH_CRP_2"/>
    <property type="match status" value="1"/>
</dbReference>
<dbReference type="RefSeq" id="WP_311340524.1">
    <property type="nucleotide sequence ID" value="NZ_JAVRHS010000004.1"/>
</dbReference>
<protein>
    <submittedName>
        <fullName evidence="6">Crp/Fnr family transcriptional regulator</fullName>
    </submittedName>
</protein>
<evidence type="ECO:0000259" key="4">
    <source>
        <dbReference type="PROSITE" id="PS50042"/>
    </source>
</evidence>
<dbReference type="PANTHER" id="PTHR24567">
    <property type="entry name" value="CRP FAMILY TRANSCRIPTIONAL REGULATORY PROTEIN"/>
    <property type="match status" value="1"/>
</dbReference>
<dbReference type="InterPro" id="IPR012318">
    <property type="entry name" value="HTH_CRP"/>
</dbReference>
<gene>
    <name evidence="6" type="ORF">RM533_07065</name>
</gene>
<dbReference type="SUPFAM" id="SSF51206">
    <property type="entry name" value="cAMP-binding domain-like"/>
    <property type="match status" value="1"/>
</dbReference>
<keyword evidence="2" id="KW-0238">DNA-binding</keyword>
<dbReference type="InterPro" id="IPR036390">
    <property type="entry name" value="WH_DNA-bd_sf"/>
</dbReference>
<evidence type="ECO:0000256" key="3">
    <source>
        <dbReference type="ARBA" id="ARBA00023163"/>
    </source>
</evidence>
<feature type="domain" description="Cyclic nucleotide-binding" evidence="4">
    <location>
        <begin position="65"/>
        <end position="146"/>
    </location>
</feature>
<dbReference type="SUPFAM" id="SSF46785">
    <property type="entry name" value="Winged helix' DNA-binding domain"/>
    <property type="match status" value="1"/>
</dbReference>
<dbReference type="Proteomes" id="UP001259803">
    <property type="component" value="Unassembled WGS sequence"/>
</dbReference>
<evidence type="ECO:0000256" key="2">
    <source>
        <dbReference type="ARBA" id="ARBA00023125"/>
    </source>
</evidence>
<keyword evidence="7" id="KW-1185">Reference proteome</keyword>
<evidence type="ECO:0000313" key="6">
    <source>
        <dbReference type="EMBL" id="MDT0575943.1"/>
    </source>
</evidence>
<comment type="caution">
    <text evidence="6">The sequence shown here is derived from an EMBL/GenBank/DDBJ whole genome shotgun (WGS) entry which is preliminary data.</text>
</comment>
<dbReference type="InterPro" id="IPR018490">
    <property type="entry name" value="cNMP-bd_dom_sf"/>
</dbReference>
<dbReference type="InterPro" id="IPR000595">
    <property type="entry name" value="cNMP-bd_dom"/>
</dbReference>
<dbReference type="Gene3D" id="1.10.10.10">
    <property type="entry name" value="Winged helix-like DNA-binding domain superfamily/Winged helix DNA-binding domain"/>
    <property type="match status" value="1"/>
</dbReference>
<dbReference type="Gene3D" id="2.60.120.10">
    <property type="entry name" value="Jelly Rolls"/>
    <property type="match status" value="1"/>
</dbReference>
<dbReference type="Pfam" id="PF00027">
    <property type="entry name" value="cNMP_binding"/>
    <property type="match status" value="1"/>
</dbReference>
<dbReference type="PANTHER" id="PTHR24567:SF74">
    <property type="entry name" value="HTH-TYPE TRANSCRIPTIONAL REGULATOR ARCR"/>
    <property type="match status" value="1"/>
</dbReference>
<name>A0ABU2ZIU3_9SPHN</name>
<accession>A0ABU2ZIU3</accession>